<dbReference type="AlphaFoldDB" id="A0A8H2ZPE5"/>
<accession>A0A8H2ZPE5</accession>
<evidence type="ECO:0000256" key="3">
    <source>
        <dbReference type="ARBA" id="ARBA00022989"/>
    </source>
</evidence>
<evidence type="ECO:0000256" key="1">
    <source>
        <dbReference type="ARBA" id="ARBA00004141"/>
    </source>
</evidence>
<comment type="subcellular location">
    <subcellularLocation>
        <location evidence="1">Membrane</location>
        <topology evidence="1">Multi-pass membrane protein</topology>
    </subcellularLocation>
</comment>
<comment type="similarity">
    <text evidence="5">Belongs to the SAT4 family.</text>
</comment>
<feature type="transmembrane region" description="Helical" evidence="6">
    <location>
        <begin position="33"/>
        <end position="57"/>
    </location>
</feature>
<evidence type="ECO:0000256" key="2">
    <source>
        <dbReference type="ARBA" id="ARBA00022692"/>
    </source>
</evidence>
<sequence length="167" mass="18983">MHTYPIASQWNFNLEFTCVNQEALFTTALATDVATGFLVLFLPVYKVCLFLMIYSVLSTLPEPIEIYTILDDFPRADTTWIYAPVFYWAIIETNVGVLSACLPTLCPLQERFLGSHPFIRLRKSFTNFLSSSNGKRSNLAGDIRLGSLEEEMQLNGKNIPVRVRYTV</sequence>
<dbReference type="Proteomes" id="UP000624404">
    <property type="component" value="Unassembled WGS sequence"/>
</dbReference>
<dbReference type="InterPro" id="IPR049326">
    <property type="entry name" value="Rhodopsin_dom_fungi"/>
</dbReference>
<proteinExistence type="inferred from homology"/>
<feature type="domain" description="Rhodopsin" evidence="7">
    <location>
        <begin position="5"/>
        <end position="109"/>
    </location>
</feature>
<dbReference type="InterPro" id="IPR052337">
    <property type="entry name" value="SAT4-like"/>
</dbReference>
<dbReference type="EMBL" id="CAJHIA010000016">
    <property type="protein sequence ID" value="CAD6445531.1"/>
    <property type="molecule type" value="Genomic_DNA"/>
</dbReference>
<keyword evidence="9" id="KW-1185">Reference proteome</keyword>
<dbReference type="OrthoDB" id="10017208at2759"/>
<evidence type="ECO:0000256" key="6">
    <source>
        <dbReference type="SAM" id="Phobius"/>
    </source>
</evidence>
<keyword evidence="3 6" id="KW-1133">Transmembrane helix</keyword>
<evidence type="ECO:0000256" key="4">
    <source>
        <dbReference type="ARBA" id="ARBA00023136"/>
    </source>
</evidence>
<keyword evidence="4 6" id="KW-0472">Membrane</keyword>
<reference evidence="8" key="1">
    <citation type="submission" date="2020-10" db="EMBL/GenBank/DDBJ databases">
        <authorList>
            <person name="Kusch S."/>
        </authorList>
    </citation>
    <scope>NUCLEOTIDE SEQUENCE</scope>
    <source>
        <strain evidence="8">SwB9</strain>
    </source>
</reference>
<dbReference type="Pfam" id="PF20684">
    <property type="entry name" value="Fung_rhodopsin"/>
    <property type="match status" value="1"/>
</dbReference>
<gene>
    <name evidence="8" type="ORF">SCLTRI_LOCUS5322</name>
</gene>
<evidence type="ECO:0000259" key="7">
    <source>
        <dbReference type="Pfam" id="PF20684"/>
    </source>
</evidence>
<keyword evidence="2 6" id="KW-0812">Transmembrane</keyword>
<dbReference type="GO" id="GO:0016020">
    <property type="term" value="C:membrane"/>
    <property type="evidence" value="ECO:0007669"/>
    <property type="project" value="UniProtKB-SubCell"/>
</dbReference>
<evidence type="ECO:0000256" key="5">
    <source>
        <dbReference type="ARBA" id="ARBA00038359"/>
    </source>
</evidence>
<protein>
    <submittedName>
        <fullName evidence="8">D13df1e8-b037-41a7-8638-858b8680bd96</fullName>
    </submittedName>
</protein>
<comment type="caution">
    <text evidence="8">The sequence shown here is derived from an EMBL/GenBank/DDBJ whole genome shotgun (WGS) entry which is preliminary data.</text>
</comment>
<evidence type="ECO:0000313" key="9">
    <source>
        <dbReference type="Proteomes" id="UP000624404"/>
    </source>
</evidence>
<dbReference type="PANTHER" id="PTHR33048:SF47">
    <property type="entry name" value="INTEGRAL MEMBRANE PROTEIN-RELATED"/>
    <property type="match status" value="1"/>
</dbReference>
<evidence type="ECO:0000313" key="8">
    <source>
        <dbReference type="EMBL" id="CAD6445531.1"/>
    </source>
</evidence>
<organism evidence="8 9">
    <name type="scientific">Sclerotinia trifoliorum</name>
    <dbReference type="NCBI Taxonomy" id="28548"/>
    <lineage>
        <taxon>Eukaryota</taxon>
        <taxon>Fungi</taxon>
        <taxon>Dikarya</taxon>
        <taxon>Ascomycota</taxon>
        <taxon>Pezizomycotina</taxon>
        <taxon>Leotiomycetes</taxon>
        <taxon>Helotiales</taxon>
        <taxon>Sclerotiniaceae</taxon>
        <taxon>Sclerotinia</taxon>
    </lineage>
</organism>
<dbReference type="PANTHER" id="PTHR33048">
    <property type="entry name" value="PTH11-LIKE INTEGRAL MEMBRANE PROTEIN (AFU_ORTHOLOGUE AFUA_5G11245)"/>
    <property type="match status" value="1"/>
</dbReference>
<name>A0A8H2ZPE5_9HELO</name>